<gene>
    <name evidence="16" type="ORF">OD816_000711</name>
</gene>
<feature type="binding site" evidence="13">
    <location>
        <begin position="264"/>
        <end position="266"/>
    </location>
    <ligand>
        <name>substrate</name>
    </ligand>
</feature>
<keyword evidence="7 12" id="KW-0328">Glycosyltransferase</keyword>
<dbReference type="Proteomes" id="UP001144110">
    <property type="component" value="Unassembled WGS sequence"/>
</dbReference>
<feature type="domain" description="Quinolinate phosphoribosyl transferase N-terminal" evidence="15">
    <location>
        <begin position="23"/>
        <end position="108"/>
    </location>
</feature>
<comment type="caution">
    <text evidence="16">The sequence shown here is derived from an EMBL/GenBank/DDBJ whole genome shotgun (WGS) entry which is preliminary data.</text>
</comment>
<dbReference type="Gene3D" id="3.90.1170.20">
    <property type="entry name" value="Quinolinate phosphoribosyl transferase, N-terminal domain"/>
    <property type="match status" value="1"/>
</dbReference>
<dbReference type="PANTHER" id="PTHR32179:SF3">
    <property type="entry name" value="NICOTINATE-NUCLEOTIDE PYROPHOSPHORYLASE [CARBOXYLATING]"/>
    <property type="match status" value="1"/>
</dbReference>
<evidence type="ECO:0000256" key="12">
    <source>
        <dbReference type="PIRNR" id="PIRNR006250"/>
    </source>
</evidence>
<dbReference type="FunFam" id="3.20.20.70:FF:000030">
    <property type="entry name" value="Nicotinate-nucleotide pyrophosphorylase, carboxylating"/>
    <property type="match status" value="1"/>
</dbReference>
<comment type="catalytic activity">
    <reaction evidence="10">
        <text>nicotinate beta-D-ribonucleotide + CO2 + diphosphate = quinolinate + 5-phospho-alpha-D-ribose 1-diphosphate + 2 H(+)</text>
        <dbReference type="Rhea" id="RHEA:12733"/>
        <dbReference type="ChEBI" id="CHEBI:15378"/>
        <dbReference type="ChEBI" id="CHEBI:16526"/>
        <dbReference type="ChEBI" id="CHEBI:29959"/>
        <dbReference type="ChEBI" id="CHEBI:33019"/>
        <dbReference type="ChEBI" id="CHEBI:57502"/>
        <dbReference type="ChEBI" id="CHEBI:58017"/>
        <dbReference type="EC" id="2.4.2.19"/>
    </reaction>
</comment>
<comment type="pathway">
    <text evidence="2">Cofactor biosynthesis; NAD(+) biosynthesis; nicotinate D-ribonucleotide from quinolinate: step 1/1.</text>
</comment>
<proteinExistence type="inferred from homology"/>
<protein>
    <recommendedName>
        <fullName evidence="11">Probable nicotinate-nucleotide pyrophosphorylase [carboxylating]</fullName>
        <ecNumber evidence="5">2.4.2.19</ecNumber>
    </recommendedName>
    <alternativeName>
        <fullName evidence="9">Quinolinate phosphoribosyltransferase [decarboxylating]</fullName>
    </alternativeName>
</protein>
<accession>A0AAE3P605</accession>
<dbReference type="GO" id="GO:0034213">
    <property type="term" value="P:quinolinate catabolic process"/>
    <property type="evidence" value="ECO:0007669"/>
    <property type="project" value="TreeGrafter"/>
</dbReference>
<feature type="binding site" evidence="13">
    <location>
        <position position="194"/>
    </location>
    <ligand>
        <name>substrate</name>
    </ligand>
</feature>
<evidence type="ECO:0000256" key="7">
    <source>
        <dbReference type="ARBA" id="ARBA00022676"/>
    </source>
</evidence>
<dbReference type="NCBIfam" id="TIGR00078">
    <property type="entry name" value="nadC"/>
    <property type="match status" value="1"/>
</dbReference>
<dbReference type="InterPro" id="IPR027277">
    <property type="entry name" value="NadC/ModD"/>
</dbReference>
<evidence type="ECO:0000256" key="9">
    <source>
        <dbReference type="ARBA" id="ARBA00033102"/>
    </source>
</evidence>
<dbReference type="InterPro" id="IPR036068">
    <property type="entry name" value="Nicotinate_pribotase-like_C"/>
</dbReference>
<dbReference type="GO" id="GO:0004514">
    <property type="term" value="F:nicotinate-nucleotide diphosphorylase (carboxylating) activity"/>
    <property type="evidence" value="ECO:0007669"/>
    <property type="project" value="UniProtKB-EC"/>
</dbReference>
<evidence type="ECO:0000259" key="14">
    <source>
        <dbReference type="Pfam" id="PF01729"/>
    </source>
</evidence>
<sequence length="286" mass="32348">MLEKWKIKELVKFALNEDIPFIDITSEIILPSNLYGKAYFLAKEDLVVCGKPIVEEVFNFIDPETKIFWQVEEGAEVKAHTKLGFIEGNIKSILKGERVALNFLQHLSGIATYVRKFTKKLAPYCILLLDTRKNLPGLKILQKYAVKIGGGKNHRFSLSDGILIKDNHIKALGGIEKAIERLKEVPHYLKVEIEVKSLEELKILLNSEAPVDNVLLDNFSVDELKEAVKMIKNTKPHIKIEVSGGISLENIENFKELDIDYVSSGTLTHSVKAVDISLKIETIYNY</sequence>
<comment type="subunit">
    <text evidence="4">Hexamer formed by 3 homodimers.</text>
</comment>
<dbReference type="AlphaFoldDB" id="A0AAE3P605"/>
<feature type="binding site" evidence="13">
    <location>
        <position position="155"/>
    </location>
    <ligand>
        <name>substrate</name>
    </ligand>
</feature>
<dbReference type="Gene3D" id="3.20.20.70">
    <property type="entry name" value="Aldolase class I"/>
    <property type="match status" value="1"/>
</dbReference>
<dbReference type="InterPro" id="IPR037128">
    <property type="entry name" value="Quinolinate_PRibosylTase_N_sf"/>
</dbReference>
<evidence type="ECO:0000256" key="10">
    <source>
        <dbReference type="ARBA" id="ARBA00047445"/>
    </source>
</evidence>
<name>A0AAE3P605_9BACT</name>
<evidence type="ECO:0000313" key="16">
    <source>
        <dbReference type="EMBL" id="MDF2953466.1"/>
    </source>
</evidence>
<comment type="similarity">
    <text evidence="3 12">Belongs to the NadC/ModD family.</text>
</comment>
<dbReference type="EC" id="2.4.2.19" evidence="5"/>
<reference evidence="16" key="1">
    <citation type="submission" date="2022-11" db="EMBL/GenBank/DDBJ databases">
        <title>Candidatus Alkanophaga archaea from heated hydrothermal vent sediment oxidize petroleum alkanes.</title>
        <authorList>
            <person name="Zehnle H."/>
            <person name="Laso-Perez R."/>
            <person name="Lipp J."/>
            <person name="Teske A."/>
            <person name="Wegener G."/>
        </authorList>
    </citation>
    <scope>NUCLEOTIDE SEQUENCE</scope>
    <source>
        <strain evidence="16">MCA70</strain>
    </source>
</reference>
<evidence type="ECO:0000256" key="5">
    <source>
        <dbReference type="ARBA" id="ARBA00011944"/>
    </source>
</evidence>
<evidence type="ECO:0000256" key="8">
    <source>
        <dbReference type="ARBA" id="ARBA00022679"/>
    </source>
</evidence>
<evidence type="ECO:0000256" key="4">
    <source>
        <dbReference type="ARBA" id="ARBA00011218"/>
    </source>
</evidence>
<dbReference type="SUPFAM" id="SSF51690">
    <property type="entry name" value="Nicotinate/Quinolinate PRTase C-terminal domain-like"/>
    <property type="match status" value="1"/>
</dbReference>
<evidence type="ECO:0000256" key="2">
    <source>
        <dbReference type="ARBA" id="ARBA00004893"/>
    </source>
</evidence>
<dbReference type="Pfam" id="PF01729">
    <property type="entry name" value="QRPTase_C"/>
    <property type="match status" value="1"/>
</dbReference>
<dbReference type="Pfam" id="PF02749">
    <property type="entry name" value="QRPTase_N"/>
    <property type="match status" value="1"/>
</dbReference>
<dbReference type="FunFam" id="3.90.1170.20:FF:000001">
    <property type="entry name" value="Nicotinate-nucleotide diphosphorylase (Carboxylating)"/>
    <property type="match status" value="1"/>
</dbReference>
<evidence type="ECO:0000256" key="6">
    <source>
        <dbReference type="ARBA" id="ARBA00022642"/>
    </source>
</evidence>
<organism evidence="16 17">
    <name type="scientific">Candidatus Thermodesulfobacterium syntrophicum</name>
    <dbReference type="NCBI Taxonomy" id="3060442"/>
    <lineage>
        <taxon>Bacteria</taxon>
        <taxon>Pseudomonadati</taxon>
        <taxon>Thermodesulfobacteriota</taxon>
        <taxon>Thermodesulfobacteria</taxon>
        <taxon>Thermodesulfobacteriales</taxon>
        <taxon>Thermodesulfobacteriaceae</taxon>
        <taxon>Thermodesulfobacterium</taxon>
    </lineage>
</organism>
<evidence type="ECO:0000256" key="13">
    <source>
        <dbReference type="PIRSR" id="PIRSR006250-1"/>
    </source>
</evidence>
<evidence type="ECO:0000256" key="11">
    <source>
        <dbReference type="ARBA" id="ARBA00069173"/>
    </source>
</evidence>
<dbReference type="InterPro" id="IPR022412">
    <property type="entry name" value="Quinolinate_PRibosylTrfase_N"/>
</dbReference>
<dbReference type="SUPFAM" id="SSF54675">
    <property type="entry name" value="Nicotinate/Quinolinate PRTase N-terminal domain-like"/>
    <property type="match status" value="1"/>
</dbReference>
<comment type="function">
    <text evidence="1">Involved in the catabolism of quinolinic acid (QA).</text>
</comment>
<dbReference type="PANTHER" id="PTHR32179">
    <property type="entry name" value="NICOTINATE-NUCLEOTIDE PYROPHOSPHORYLASE [CARBOXYLATING]"/>
    <property type="match status" value="1"/>
</dbReference>
<dbReference type="InterPro" id="IPR013785">
    <property type="entry name" value="Aldolase_TIM"/>
</dbReference>
<evidence type="ECO:0000256" key="1">
    <source>
        <dbReference type="ARBA" id="ARBA00003237"/>
    </source>
</evidence>
<feature type="domain" description="Quinolinate phosphoribosyl transferase C-terminal" evidence="14">
    <location>
        <begin position="110"/>
        <end position="279"/>
    </location>
</feature>
<dbReference type="EMBL" id="JAPHEG010000003">
    <property type="protein sequence ID" value="MDF2953466.1"/>
    <property type="molecule type" value="Genomic_DNA"/>
</dbReference>
<evidence type="ECO:0000259" key="15">
    <source>
        <dbReference type="Pfam" id="PF02749"/>
    </source>
</evidence>
<dbReference type="CDD" id="cd01572">
    <property type="entry name" value="QPRTase"/>
    <property type="match status" value="1"/>
</dbReference>
<feature type="binding site" evidence="13">
    <location>
        <position position="165"/>
    </location>
    <ligand>
        <name>substrate</name>
    </ligand>
</feature>
<feature type="binding site" evidence="13">
    <location>
        <position position="98"/>
    </location>
    <ligand>
        <name>substrate</name>
    </ligand>
</feature>
<keyword evidence="8 12" id="KW-0808">Transferase</keyword>
<dbReference type="PIRSF" id="PIRSF006250">
    <property type="entry name" value="NadC_ModD"/>
    <property type="match status" value="1"/>
</dbReference>
<dbReference type="GO" id="GO:0009435">
    <property type="term" value="P:NAD+ biosynthetic process"/>
    <property type="evidence" value="ECO:0007669"/>
    <property type="project" value="InterPro"/>
</dbReference>
<dbReference type="InterPro" id="IPR004393">
    <property type="entry name" value="NadC"/>
</dbReference>
<evidence type="ECO:0000313" key="17">
    <source>
        <dbReference type="Proteomes" id="UP001144110"/>
    </source>
</evidence>
<evidence type="ECO:0000256" key="3">
    <source>
        <dbReference type="ARBA" id="ARBA00009400"/>
    </source>
</evidence>
<dbReference type="InterPro" id="IPR002638">
    <property type="entry name" value="Quinolinate_PRibosylTrfase_C"/>
</dbReference>
<dbReference type="GO" id="GO:0005737">
    <property type="term" value="C:cytoplasm"/>
    <property type="evidence" value="ECO:0007669"/>
    <property type="project" value="TreeGrafter"/>
</dbReference>
<keyword evidence="6" id="KW-0662">Pyridine nucleotide biosynthesis</keyword>
<feature type="binding site" evidence="13">
    <location>
        <begin position="131"/>
        <end position="133"/>
    </location>
    <ligand>
        <name>substrate</name>
    </ligand>
</feature>
<feature type="binding site" evidence="13">
    <location>
        <position position="217"/>
    </location>
    <ligand>
        <name>substrate</name>
    </ligand>
</feature>
<feature type="binding site" evidence="13">
    <location>
        <begin position="243"/>
        <end position="245"/>
    </location>
    <ligand>
        <name>substrate</name>
    </ligand>
</feature>